<comment type="subunit">
    <text evidence="3">Homotetramer.</text>
</comment>
<dbReference type="SUPFAM" id="SSF56784">
    <property type="entry name" value="HAD-like"/>
    <property type="match status" value="1"/>
</dbReference>
<dbReference type="NCBIfam" id="TIGR01670">
    <property type="entry name" value="KdsC-phosphatas"/>
    <property type="match status" value="1"/>
</dbReference>
<dbReference type="InterPro" id="IPR050793">
    <property type="entry name" value="CMP-NeuNAc_synthase"/>
</dbReference>
<dbReference type="InterPro" id="IPR010023">
    <property type="entry name" value="KdsC_fam"/>
</dbReference>
<evidence type="ECO:0000256" key="2">
    <source>
        <dbReference type="ARBA" id="ARBA00005893"/>
    </source>
</evidence>
<sequence>MIITRDYTEALMRASRLQVMIFDIDGVMTDGGLNYDSNGETMKVFNSLDGHGLKMLTSAGVTLAIITGRQSNIVAKRATDLGITHIYQGIHNKGEAFDDLRMHLGRIPEDVFGHMGDDWPDLEVMKRIGFAVSPLNAHDEVKSRSHYVTRTLGGRGAVREVCDFILRAQKKYDNLLSQILA</sequence>
<organism evidence="7 8">
    <name type="scientific">Candidatus Pandoraea novymonadis</name>
    <dbReference type="NCBI Taxonomy" id="1808959"/>
    <lineage>
        <taxon>Bacteria</taxon>
        <taxon>Pseudomonadati</taxon>
        <taxon>Pseudomonadota</taxon>
        <taxon>Betaproteobacteria</taxon>
        <taxon>Burkholderiales</taxon>
        <taxon>Burkholderiaceae</taxon>
        <taxon>Pandoraea</taxon>
    </lineage>
</organism>
<dbReference type="InterPro" id="IPR036412">
    <property type="entry name" value="HAD-like_sf"/>
</dbReference>
<comment type="caution">
    <text evidence="7">The sequence shown here is derived from an EMBL/GenBank/DDBJ whole genome shotgun (WGS) entry which is preliminary data.</text>
</comment>
<dbReference type="CDD" id="cd01630">
    <property type="entry name" value="HAD_KDO-like"/>
    <property type="match status" value="1"/>
</dbReference>
<proteinExistence type="inferred from homology"/>
<dbReference type="RefSeq" id="WP_106182959.1">
    <property type="nucleotide sequence ID" value="NZ_MUHY01000002.1"/>
</dbReference>
<dbReference type="SFLD" id="SFLDS00003">
    <property type="entry name" value="Haloacid_Dehalogenase"/>
    <property type="match status" value="1"/>
</dbReference>
<gene>
    <name evidence="7" type="primary">kdsC</name>
    <name evidence="7" type="ORF">BZL35_00823</name>
</gene>
<evidence type="ECO:0000256" key="5">
    <source>
        <dbReference type="ARBA" id="ARBA00022801"/>
    </source>
</evidence>
<dbReference type="PANTHER" id="PTHR21485">
    <property type="entry name" value="HAD SUPERFAMILY MEMBERS CMAS AND KDSC"/>
    <property type="match status" value="1"/>
</dbReference>
<evidence type="ECO:0000256" key="4">
    <source>
        <dbReference type="ARBA" id="ARBA00022723"/>
    </source>
</evidence>
<keyword evidence="6" id="KW-0460">Magnesium</keyword>
<comment type="cofactor">
    <cofactor evidence="1">
        <name>Mg(2+)</name>
        <dbReference type="ChEBI" id="CHEBI:18420"/>
    </cofactor>
</comment>
<dbReference type="Pfam" id="PF08282">
    <property type="entry name" value="Hydrolase_3"/>
    <property type="match status" value="1"/>
</dbReference>
<dbReference type="SFLD" id="SFLDG01138">
    <property type="entry name" value="C1.6.2:_Deoxy-d-mannose-octulo"/>
    <property type="match status" value="1"/>
</dbReference>
<dbReference type="PIRSF" id="PIRSF006118">
    <property type="entry name" value="KDO8-P_Ptase"/>
    <property type="match status" value="1"/>
</dbReference>
<accession>A0ABX5FDI9</accession>
<dbReference type="PANTHER" id="PTHR21485:SF3">
    <property type="entry name" value="N-ACYLNEURAMINATE CYTIDYLYLTRANSFERASE"/>
    <property type="match status" value="1"/>
</dbReference>
<dbReference type="SFLD" id="SFLDG01136">
    <property type="entry name" value="C1.6:_Phosphoserine_Phosphatas"/>
    <property type="match status" value="1"/>
</dbReference>
<comment type="similarity">
    <text evidence="2">Belongs to the KdsC family.</text>
</comment>
<dbReference type="InterPro" id="IPR023214">
    <property type="entry name" value="HAD_sf"/>
</dbReference>
<evidence type="ECO:0000313" key="8">
    <source>
        <dbReference type="Proteomes" id="UP000242660"/>
    </source>
</evidence>
<name>A0ABX5FDI9_9BURK</name>
<keyword evidence="5" id="KW-0378">Hydrolase</keyword>
<dbReference type="Proteomes" id="UP000242660">
    <property type="component" value="Unassembled WGS sequence"/>
</dbReference>
<evidence type="ECO:0000313" key="7">
    <source>
        <dbReference type="EMBL" id="PSB91780.1"/>
    </source>
</evidence>
<evidence type="ECO:0000256" key="1">
    <source>
        <dbReference type="ARBA" id="ARBA00001946"/>
    </source>
</evidence>
<dbReference type="EMBL" id="MUHY01000002">
    <property type="protein sequence ID" value="PSB91780.1"/>
    <property type="molecule type" value="Genomic_DNA"/>
</dbReference>
<evidence type="ECO:0000256" key="6">
    <source>
        <dbReference type="ARBA" id="ARBA00022842"/>
    </source>
</evidence>
<evidence type="ECO:0000256" key="3">
    <source>
        <dbReference type="ARBA" id="ARBA00011881"/>
    </source>
</evidence>
<reference evidence="7 8" key="1">
    <citation type="journal article" date="2017" name="Front. Microbiol.">
        <title>Genome of Ca. Pandoraea novymonadis, an Endosymbiotic Bacterium of the Trypanosomatid Novymonas esmeraldas.</title>
        <authorList>
            <person name="Kostygov A.Y."/>
            <person name="Butenko A."/>
            <person name="Nenarokova A."/>
            <person name="Tashyreva D."/>
            <person name="Flegontov P."/>
            <person name="Lukes J."/>
            <person name="Yurchenko V."/>
        </authorList>
    </citation>
    <scope>NUCLEOTIDE SEQUENCE [LARGE SCALE GENOMIC DNA]</scope>
    <source>
        <strain evidence="7 8">E262</strain>
    </source>
</reference>
<keyword evidence="4" id="KW-0479">Metal-binding</keyword>
<dbReference type="Gene3D" id="3.40.50.1000">
    <property type="entry name" value="HAD superfamily/HAD-like"/>
    <property type="match status" value="1"/>
</dbReference>
<keyword evidence="8" id="KW-1185">Reference proteome</keyword>
<protein>
    <submittedName>
        <fullName evidence="7">3-deoxy-D-manno-octulosonate 8-phosphate phosphatase KdsC</fullName>
    </submittedName>
</protein>